<evidence type="ECO:0000313" key="3">
    <source>
        <dbReference type="Proteomes" id="UP000054498"/>
    </source>
</evidence>
<feature type="transmembrane region" description="Helical" evidence="1">
    <location>
        <begin position="51"/>
        <end position="70"/>
    </location>
</feature>
<protein>
    <submittedName>
        <fullName evidence="2">Uncharacterized protein</fullName>
    </submittedName>
</protein>
<keyword evidence="1" id="KW-0472">Membrane</keyword>
<feature type="transmembrane region" description="Helical" evidence="1">
    <location>
        <begin position="135"/>
        <end position="158"/>
    </location>
</feature>
<reference evidence="2 3" key="1">
    <citation type="journal article" date="2013" name="BMC Genomics">
        <title>Reconstruction of the lipid metabolism for the microalga Monoraphidium neglectum from its genome sequence reveals characteristics suitable for biofuel production.</title>
        <authorList>
            <person name="Bogen C."/>
            <person name="Al-Dilaimi A."/>
            <person name="Albersmeier A."/>
            <person name="Wichmann J."/>
            <person name="Grundmann M."/>
            <person name="Rupp O."/>
            <person name="Lauersen K.J."/>
            <person name="Blifernez-Klassen O."/>
            <person name="Kalinowski J."/>
            <person name="Goesmann A."/>
            <person name="Mussgnug J.H."/>
            <person name="Kruse O."/>
        </authorList>
    </citation>
    <scope>NUCLEOTIDE SEQUENCE [LARGE SCALE GENOMIC DNA]</scope>
    <source>
        <strain evidence="2 3">SAG 48.87</strain>
    </source>
</reference>
<keyword evidence="1" id="KW-0812">Transmembrane</keyword>
<keyword evidence="1" id="KW-1133">Transmembrane helix</keyword>
<dbReference type="RefSeq" id="XP_013906879.1">
    <property type="nucleotide sequence ID" value="XM_014051425.1"/>
</dbReference>
<keyword evidence="3" id="KW-1185">Reference proteome</keyword>
<dbReference type="Proteomes" id="UP000054498">
    <property type="component" value="Unassembled WGS sequence"/>
</dbReference>
<feature type="transmembrane region" description="Helical" evidence="1">
    <location>
        <begin position="76"/>
        <end position="93"/>
    </location>
</feature>
<dbReference type="GeneID" id="25726194"/>
<feature type="non-terminal residue" evidence="2">
    <location>
        <position position="330"/>
    </location>
</feature>
<feature type="transmembrane region" description="Helical" evidence="1">
    <location>
        <begin position="16"/>
        <end position="39"/>
    </location>
</feature>
<feature type="transmembrane region" description="Helical" evidence="1">
    <location>
        <begin position="105"/>
        <end position="129"/>
    </location>
</feature>
<dbReference type="KEGG" id="mng:MNEG_0076"/>
<proteinExistence type="predicted"/>
<dbReference type="EMBL" id="KK100227">
    <property type="protein sequence ID" value="KIZ07860.1"/>
    <property type="molecule type" value="Genomic_DNA"/>
</dbReference>
<organism evidence="2 3">
    <name type="scientific">Monoraphidium neglectum</name>
    <dbReference type="NCBI Taxonomy" id="145388"/>
    <lineage>
        <taxon>Eukaryota</taxon>
        <taxon>Viridiplantae</taxon>
        <taxon>Chlorophyta</taxon>
        <taxon>core chlorophytes</taxon>
        <taxon>Chlorophyceae</taxon>
        <taxon>CS clade</taxon>
        <taxon>Sphaeropleales</taxon>
        <taxon>Selenastraceae</taxon>
        <taxon>Monoraphidium</taxon>
    </lineage>
</organism>
<accession>A0A0D2MZK9</accession>
<dbReference type="AlphaFoldDB" id="A0A0D2MZK9"/>
<sequence>MDNASGPAQAPGRSQVALYLLDLMRLLIFYWALAADVLLLKELFVHDHTAAAGVATAAASAHHVLMSLLLIVRQGWLAAAGQACGFILTLNPFESLRPIPDGLLGLVIISVGFVAYVLIAASGLIFVAYCVVCYLVTALLFSLLILDLAALVLTVAPAKSIFKYTDLVYTENFKFSRLALQAALQSGPQLLLIGWLVYRGLDPLGGPYVDVDVVILAQALVAHLVNVWDKALMFRGAARAAGSGAARHALLTLGLKGSCRVARPVLEENLNRAPVGAGHGVHISSSEEPEDSASDVAASMVPEYLTPLNGGLLSPGQMAGVVASICGRLA</sequence>
<dbReference type="OrthoDB" id="120976at2759"/>
<evidence type="ECO:0000256" key="1">
    <source>
        <dbReference type="SAM" id="Phobius"/>
    </source>
</evidence>
<gene>
    <name evidence="2" type="ORF">MNEG_0076</name>
</gene>
<evidence type="ECO:0000313" key="2">
    <source>
        <dbReference type="EMBL" id="KIZ07860.1"/>
    </source>
</evidence>
<name>A0A0D2MZK9_9CHLO</name>